<feature type="domain" description="23S rRNA (guanine(745)-N(1))-methyltransferase N-terminal" evidence="4">
    <location>
        <begin position="2"/>
        <end position="45"/>
    </location>
</feature>
<feature type="binding site" evidence="2">
    <location>
        <position position="66"/>
    </location>
    <ligand>
        <name>S-adenosyl-L-methionine</name>
        <dbReference type="ChEBI" id="CHEBI:59789"/>
    </ligand>
</feature>
<name>A0A1H9I117_9GAMM</name>
<dbReference type="STRING" id="988801.SAMN05216522_105160"/>
<keyword evidence="1" id="KW-0479">Metal-binding</keyword>
<dbReference type="GO" id="GO:0032259">
    <property type="term" value="P:methylation"/>
    <property type="evidence" value="ECO:0007669"/>
    <property type="project" value="UniProtKB-KW"/>
</dbReference>
<dbReference type="Gene3D" id="3.40.50.150">
    <property type="entry name" value="Vaccinia Virus protein VP39"/>
    <property type="match status" value="1"/>
</dbReference>
<evidence type="ECO:0000259" key="4">
    <source>
        <dbReference type="Pfam" id="PF21302"/>
    </source>
</evidence>
<accession>A0A1H9I117</accession>
<dbReference type="GO" id="GO:0046872">
    <property type="term" value="F:metal ion binding"/>
    <property type="evidence" value="ECO:0007669"/>
    <property type="project" value="UniProtKB-KW"/>
</dbReference>
<dbReference type="PIRSF" id="PIRSF018249">
    <property type="entry name" value="MyrA_prd"/>
    <property type="match status" value="1"/>
</dbReference>
<keyword evidence="6" id="KW-1185">Reference proteome</keyword>
<dbReference type="InterPro" id="IPR016718">
    <property type="entry name" value="rRNA_m1G-MeTrfase_A_prd"/>
</dbReference>
<dbReference type="Pfam" id="PF13649">
    <property type="entry name" value="Methyltransf_25"/>
    <property type="match status" value="1"/>
</dbReference>
<dbReference type="InterPro" id="IPR048647">
    <property type="entry name" value="RlmA_N"/>
</dbReference>
<evidence type="ECO:0000259" key="3">
    <source>
        <dbReference type="Pfam" id="PF13649"/>
    </source>
</evidence>
<dbReference type="CDD" id="cd02440">
    <property type="entry name" value="AdoMet_MTases"/>
    <property type="match status" value="1"/>
</dbReference>
<dbReference type="InterPro" id="IPR029063">
    <property type="entry name" value="SAM-dependent_MTases_sf"/>
</dbReference>
<keyword evidence="5" id="KW-0808">Transferase</keyword>
<feature type="binding site" evidence="1">
    <location>
        <position position="4"/>
    </location>
    <ligand>
        <name>Zn(2+)</name>
        <dbReference type="ChEBI" id="CHEBI:29105"/>
    </ligand>
</feature>
<dbReference type="NCBIfam" id="NF008300">
    <property type="entry name" value="PRK11088.1"/>
    <property type="match status" value="1"/>
</dbReference>
<dbReference type="Proteomes" id="UP000242515">
    <property type="component" value="Unassembled WGS sequence"/>
</dbReference>
<feature type="binding site" evidence="1">
    <location>
        <position position="7"/>
    </location>
    <ligand>
        <name>Zn(2+)</name>
        <dbReference type="ChEBI" id="CHEBI:29105"/>
    </ligand>
</feature>
<feature type="domain" description="Methyltransferase" evidence="3">
    <location>
        <begin position="89"/>
        <end position="170"/>
    </location>
</feature>
<dbReference type="InterPro" id="IPR041698">
    <property type="entry name" value="Methyltransf_25"/>
</dbReference>
<evidence type="ECO:0000256" key="1">
    <source>
        <dbReference type="PIRSR" id="PIRSR018249-1"/>
    </source>
</evidence>
<gene>
    <name evidence="5" type="ORF">SAMN05216522_105160</name>
</gene>
<feature type="binding site" evidence="2">
    <location>
        <begin position="96"/>
        <end position="97"/>
    </location>
    <ligand>
        <name>S-adenosyl-L-methionine</name>
        <dbReference type="ChEBI" id="CHEBI:59789"/>
    </ligand>
</feature>
<dbReference type="InterPro" id="IPR052939">
    <property type="entry name" value="23S_rRNA_MeTrnsfrase_RlmA"/>
</dbReference>
<evidence type="ECO:0000313" key="5">
    <source>
        <dbReference type="EMBL" id="SEQ68306.1"/>
    </source>
</evidence>
<dbReference type="PANTHER" id="PTHR43460">
    <property type="entry name" value="METHYLTRANSFERASE"/>
    <property type="match status" value="1"/>
</dbReference>
<feature type="binding site" evidence="1">
    <location>
        <position position="20"/>
    </location>
    <ligand>
        <name>Zn(2+)</name>
        <dbReference type="ChEBI" id="CHEBI:29105"/>
    </ligand>
</feature>
<feature type="binding site" evidence="2">
    <location>
        <position position="181"/>
    </location>
    <ligand>
        <name>S-adenosyl-L-methionine</name>
        <dbReference type="ChEBI" id="CHEBI:59789"/>
    </ligand>
</feature>
<dbReference type="AlphaFoldDB" id="A0A1H9I117"/>
<protein>
    <submittedName>
        <fullName evidence="5">23S rRNA (Guanine745-N1)-methyltransferase</fullName>
    </submittedName>
</protein>
<sequence length="268" mass="30526">MYICPLCHSPLTAELQGYVCENSHRFDRAKEGYVNLLPVQHKGSKDPGDSPEMIQARRQFLDEGHYQPLRDHVADVLDEYLPVSSPPTIVDLGCGEGYYTSAWMKSDREVYGVDVSKFAIKSAAKRYPQIQFSVASGYRLPFASASLSAIIRIYAPSKGDELRRALCPGGILVTVTPAARHLYQFKSLIYQDVQLHEEKEEALEGFEYLLEKRLHYPLTLSASSATQLLQMTPFAWRTREEVWQTLAQCESFSCETDFKITVWRRTDE</sequence>
<dbReference type="PANTHER" id="PTHR43460:SF1">
    <property type="entry name" value="METHYLTRANSFERASE TYPE 11 DOMAIN-CONTAINING PROTEIN"/>
    <property type="match status" value="1"/>
</dbReference>
<keyword evidence="1" id="KW-0862">Zinc</keyword>
<reference evidence="6" key="1">
    <citation type="submission" date="2016-10" db="EMBL/GenBank/DDBJ databases">
        <authorList>
            <person name="Varghese N."/>
            <person name="Submissions S."/>
        </authorList>
    </citation>
    <scope>NUCLEOTIDE SEQUENCE [LARGE SCALE GENOMIC DNA]</scope>
    <source>
        <strain evidence="6">8N4</strain>
    </source>
</reference>
<proteinExistence type="predicted"/>
<dbReference type="EMBL" id="FOGC01000005">
    <property type="protein sequence ID" value="SEQ68306.1"/>
    <property type="molecule type" value="Genomic_DNA"/>
</dbReference>
<dbReference type="SUPFAM" id="SSF53335">
    <property type="entry name" value="S-adenosyl-L-methionine-dependent methyltransferases"/>
    <property type="match status" value="1"/>
</dbReference>
<dbReference type="GO" id="GO:0008168">
    <property type="term" value="F:methyltransferase activity"/>
    <property type="evidence" value="ECO:0007669"/>
    <property type="project" value="UniProtKB-KW"/>
</dbReference>
<keyword evidence="2" id="KW-0949">S-adenosyl-L-methionine</keyword>
<evidence type="ECO:0000313" key="6">
    <source>
        <dbReference type="Proteomes" id="UP000242515"/>
    </source>
</evidence>
<organism evidence="5 6">
    <name type="scientific">Rosenbergiella nectarea</name>
    <dbReference type="NCBI Taxonomy" id="988801"/>
    <lineage>
        <taxon>Bacteria</taxon>
        <taxon>Pseudomonadati</taxon>
        <taxon>Pseudomonadota</taxon>
        <taxon>Gammaproteobacteria</taxon>
        <taxon>Enterobacterales</taxon>
        <taxon>Erwiniaceae</taxon>
        <taxon>Rosenbergiella</taxon>
    </lineage>
</organism>
<dbReference type="Pfam" id="PF21302">
    <property type="entry name" value="Zn_ribbon_RlmA"/>
    <property type="match status" value="1"/>
</dbReference>
<keyword evidence="5" id="KW-0489">Methyltransferase</keyword>
<feature type="binding site" evidence="1">
    <location>
        <position position="24"/>
    </location>
    <ligand>
        <name>Zn(2+)</name>
        <dbReference type="ChEBI" id="CHEBI:29105"/>
    </ligand>
</feature>
<evidence type="ECO:0000256" key="2">
    <source>
        <dbReference type="PIRSR" id="PIRSR018249-2"/>
    </source>
</evidence>